<dbReference type="SUPFAM" id="SSF103473">
    <property type="entry name" value="MFS general substrate transporter"/>
    <property type="match status" value="1"/>
</dbReference>
<keyword evidence="4" id="KW-1003">Cell membrane</keyword>
<feature type="transmembrane region" description="Helical" evidence="9">
    <location>
        <begin position="164"/>
        <end position="183"/>
    </location>
</feature>
<dbReference type="InterPro" id="IPR036259">
    <property type="entry name" value="MFS_trans_sf"/>
</dbReference>
<dbReference type="InterPro" id="IPR011701">
    <property type="entry name" value="MFS"/>
</dbReference>
<evidence type="ECO:0000256" key="8">
    <source>
        <dbReference type="ARBA" id="ARBA00023136"/>
    </source>
</evidence>
<evidence type="ECO:0000256" key="6">
    <source>
        <dbReference type="ARBA" id="ARBA00022692"/>
    </source>
</evidence>
<feature type="transmembrane region" description="Helical" evidence="9">
    <location>
        <begin position="211"/>
        <end position="237"/>
    </location>
</feature>
<sequence>MFRTFPAALLPFLLLLFVGTVCSAMIVPYMGFFIVNGLGHEPWTISIYAGLVSCLAILVNRNFAVRLDGGANAFPLIGIAATAFLIANLVLSIAPVFWVVLSVGVLGFGISTSTVSTLFSLGGSMAERHGIARSRFNAYMRATTSTAWMIGPAVSFLVADQLGATAVFKLSAILSLLWLALWWRAVPHDMRLETKDDQSSKQGQGGLNTGLWLAAAFVFCLSTAHSLTFSALPLYYVQEVGLPGYAPGTAFSVKTFVEVFAIFSTPYLIARFGLRRSLLAVTLLAIVTIQVLASVESYPQMLAGAAMEGFYYGLYASLGISFVQSFAPNRPARATALYWNTLMVTGILAGPAAGLIAQAYDFRTVILVASGVACVAAIVLVLGSLSQNRRPSHS</sequence>
<evidence type="ECO:0000259" key="10">
    <source>
        <dbReference type="PROSITE" id="PS50850"/>
    </source>
</evidence>
<feature type="transmembrane region" description="Helical" evidence="9">
    <location>
        <begin position="76"/>
        <end position="100"/>
    </location>
</feature>
<reference evidence="11" key="1">
    <citation type="submission" date="2022-05" db="EMBL/GenBank/DDBJ databases">
        <authorList>
            <person name="Park J.-S."/>
        </authorList>
    </citation>
    <scope>NUCLEOTIDE SEQUENCE</scope>
    <source>
        <strain evidence="11">2012CJ41-6</strain>
    </source>
</reference>
<feature type="transmembrane region" description="Helical" evidence="9">
    <location>
        <begin position="106"/>
        <end position="126"/>
    </location>
</feature>
<feature type="transmembrane region" description="Helical" evidence="9">
    <location>
        <begin position="138"/>
        <end position="158"/>
    </location>
</feature>
<keyword evidence="5" id="KW-0762">Sugar transport</keyword>
<name>A0ABT0PY81_9RHOB</name>
<protein>
    <submittedName>
        <fullName evidence="11">MFS transporter</fullName>
    </submittedName>
</protein>
<dbReference type="RefSeq" id="WP_249706822.1">
    <property type="nucleotide sequence ID" value="NZ_JAMFMB010000003.1"/>
</dbReference>
<gene>
    <name evidence="11" type="ORF">M3P21_03465</name>
</gene>
<keyword evidence="12" id="KW-1185">Reference proteome</keyword>
<evidence type="ECO:0000313" key="12">
    <source>
        <dbReference type="Proteomes" id="UP001203880"/>
    </source>
</evidence>
<evidence type="ECO:0000256" key="4">
    <source>
        <dbReference type="ARBA" id="ARBA00022475"/>
    </source>
</evidence>
<evidence type="ECO:0000256" key="2">
    <source>
        <dbReference type="ARBA" id="ARBA00006523"/>
    </source>
</evidence>
<keyword evidence="6 9" id="KW-0812">Transmembrane</keyword>
<evidence type="ECO:0000256" key="1">
    <source>
        <dbReference type="ARBA" id="ARBA00004651"/>
    </source>
</evidence>
<feature type="transmembrane region" description="Helical" evidence="9">
    <location>
        <begin position="47"/>
        <end position="64"/>
    </location>
</feature>
<evidence type="ECO:0000256" key="7">
    <source>
        <dbReference type="ARBA" id="ARBA00022989"/>
    </source>
</evidence>
<dbReference type="Gene3D" id="1.20.1250.20">
    <property type="entry name" value="MFS general substrate transporter like domains"/>
    <property type="match status" value="2"/>
</dbReference>
<dbReference type="PROSITE" id="PS50850">
    <property type="entry name" value="MFS"/>
    <property type="match status" value="1"/>
</dbReference>
<dbReference type="Pfam" id="PF07690">
    <property type="entry name" value="MFS_1"/>
    <property type="match status" value="1"/>
</dbReference>
<dbReference type="Proteomes" id="UP001203880">
    <property type="component" value="Unassembled WGS sequence"/>
</dbReference>
<organism evidence="11 12">
    <name type="scientific">Ruegeria spongiae</name>
    <dbReference type="NCBI Taxonomy" id="2942209"/>
    <lineage>
        <taxon>Bacteria</taxon>
        <taxon>Pseudomonadati</taxon>
        <taxon>Pseudomonadota</taxon>
        <taxon>Alphaproteobacteria</taxon>
        <taxon>Rhodobacterales</taxon>
        <taxon>Roseobacteraceae</taxon>
        <taxon>Ruegeria</taxon>
    </lineage>
</organism>
<keyword evidence="7 9" id="KW-1133">Transmembrane helix</keyword>
<keyword evidence="3" id="KW-0813">Transport</keyword>
<feature type="domain" description="Major facilitator superfamily (MFS) profile" evidence="10">
    <location>
        <begin position="211"/>
        <end position="394"/>
    </location>
</feature>
<evidence type="ECO:0000256" key="5">
    <source>
        <dbReference type="ARBA" id="ARBA00022597"/>
    </source>
</evidence>
<evidence type="ECO:0000256" key="9">
    <source>
        <dbReference type="SAM" id="Phobius"/>
    </source>
</evidence>
<dbReference type="PANTHER" id="PTHR23535">
    <property type="entry name" value="SUGAR EFFLUX TRANSPORTER A-RELATED"/>
    <property type="match status" value="1"/>
</dbReference>
<comment type="subcellular location">
    <subcellularLocation>
        <location evidence="1">Cell membrane</location>
        <topology evidence="1">Multi-pass membrane protein</topology>
    </subcellularLocation>
</comment>
<evidence type="ECO:0000256" key="3">
    <source>
        <dbReference type="ARBA" id="ARBA00022448"/>
    </source>
</evidence>
<evidence type="ECO:0000313" key="11">
    <source>
        <dbReference type="EMBL" id="MCL6282578.1"/>
    </source>
</evidence>
<keyword evidence="8 9" id="KW-0472">Membrane</keyword>
<feature type="transmembrane region" description="Helical" evidence="9">
    <location>
        <begin position="366"/>
        <end position="385"/>
    </location>
</feature>
<comment type="caution">
    <text evidence="11">The sequence shown here is derived from an EMBL/GenBank/DDBJ whole genome shotgun (WGS) entry which is preliminary data.</text>
</comment>
<accession>A0ABT0PY81</accession>
<feature type="transmembrane region" description="Helical" evidence="9">
    <location>
        <begin position="310"/>
        <end position="327"/>
    </location>
</feature>
<comment type="similarity">
    <text evidence="2">Belongs to the major facilitator superfamily. Set transporter family.</text>
</comment>
<dbReference type="InterPro" id="IPR020846">
    <property type="entry name" value="MFS_dom"/>
</dbReference>
<feature type="transmembrane region" description="Helical" evidence="9">
    <location>
        <begin position="249"/>
        <end position="270"/>
    </location>
</feature>
<dbReference type="EMBL" id="JAMFMB010000003">
    <property type="protein sequence ID" value="MCL6282578.1"/>
    <property type="molecule type" value="Genomic_DNA"/>
</dbReference>
<feature type="transmembrane region" description="Helical" evidence="9">
    <location>
        <begin position="339"/>
        <end position="360"/>
    </location>
</feature>
<dbReference type="PANTHER" id="PTHR23535:SF2">
    <property type="entry name" value="SUGAR EFFLUX TRANSPORTER A-RELATED"/>
    <property type="match status" value="1"/>
</dbReference>
<feature type="transmembrane region" description="Helical" evidence="9">
    <location>
        <begin position="277"/>
        <end position="298"/>
    </location>
</feature>
<proteinExistence type="inferred from homology"/>